<dbReference type="InterPro" id="IPR012318">
    <property type="entry name" value="HTH_CRP"/>
</dbReference>
<dbReference type="SUPFAM" id="SSF51206">
    <property type="entry name" value="cAMP-binding domain-like"/>
    <property type="match status" value="1"/>
</dbReference>
<sequence>MKKVFSLNNKIFEKMDEEYIRVLKLSAFFIGASDKEIYAMLSCLGSYIGKFEKGEAVFHANENITNVGLVLSGSLSLEREDYWGNRSLLLRVEKGGLFGEIYACEPLLSTNISAIAAEEAAVLFMDVQRITTMCTANCVYHSQLIHNLLSTLAKKAYMLTCKINHITKRTTRDKLLSYFSEQALLAGSSEFVIPFNRQELADFLSVNRSAMCAELSRMQTEGILAFCKNRIKLQHIANPPL</sequence>
<dbReference type="InterPro" id="IPR036390">
    <property type="entry name" value="WH_DNA-bd_sf"/>
</dbReference>
<dbReference type="RefSeq" id="WP_196603370.1">
    <property type="nucleotide sequence ID" value="NZ_CP116940.1"/>
</dbReference>
<dbReference type="InterPro" id="IPR000595">
    <property type="entry name" value="cNMP-bd_dom"/>
</dbReference>
<dbReference type="PROSITE" id="PS50042">
    <property type="entry name" value="CNMP_BINDING_3"/>
    <property type="match status" value="1"/>
</dbReference>
<dbReference type="EMBL" id="JAUSUE010000024">
    <property type="protein sequence ID" value="MDQ0204919.1"/>
    <property type="molecule type" value="Genomic_DNA"/>
</dbReference>
<evidence type="ECO:0000313" key="6">
    <source>
        <dbReference type="Proteomes" id="UP001239167"/>
    </source>
</evidence>
<keyword evidence="6" id="KW-1185">Reference proteome</keyword>
<evidence type="ECO:0000256" key="2">
    <source>
        <dbReference type="ARBA" id="ARBA00023125"/>
    </source>
</evidence>
<dbReference type="Pfam" id="PF13545">
    <property type="entry name" value="HTH_Crp_2"/>
    <property type="match status" value="1"/>
</dbReference>
<dbReference type="Pfam" id="PF00027">
    <property type="entry name" value="cNMP_binding"/>
    <property type="match status" value="1"/>
</dbReference>
<accession>A0ABT9YAR0</accession>
<gene>
    <name evidence="5" type="ORF">J2S01_002653</name>
</gene>
<keyword evidence="3" id="KW-0804">Transcription</keyword>
<evidence type="ECO:0000313" key="5">
    <source>
        <dbReference type="EMBL" id="MDQ0204919.1"/>
    </source>
</evidence>
<name>A0ABT9YAR0_9FIRM</name>
<keyword evidence="1" id="KW-0805">Transcription regulation</keyword>
<proteinExistence type="predicted"/>
<protein>
    <submittedName>
        <fullName evidence="5">CRP-like cAMP-binding protein</fullName>
    </submittedName>
</protein>
<keyword evidence="2" id="KW-0238">DNA-binding</keyword>
<dbReference type="SUPFAM" id="SSF46785">
    <property type="entry name" value="Winged helix' DNA-binding domain"/>
    <property type="match status" value="1"/>
</dbReference>
<feature type="domain" description="Cyclic nucleotide-binding" evidence="4">
    <location>
        <begin position="28"/>
        <end position="101"/>
    </location>
</feature>
<evidence type="ECO:0000259" key="4">
    <source>
        <dbReference type="PROSITE" id="PS50042"/>
    </source>
</evidence>
<dbReference type="CDD" id="cd00038">
    <property type="entry name" value="CAP_ED"/>
    <property type="match status" value="1"/>
</dbReference>
<dbReference type="InterPro" id="IPR014710">
    <property type="entry name" value="RmlC-like_jellyroll"/>
</dbReference>
<dbReference type="InterPro" id="IPR018490">
    <property type="entry name" value="cNMP-bd_dom_sf"/>
</dbReference>
<dbReference type="Proteomes" id="UP001239167">
    <property type="component" value="Unassembled WGS sequence"/>
</dbReference>
<evidence type="ECO:0000256" key="3">
    <source>
        <dbReference type="ARBA" id="ARBA00023163"/>
    </source>
</evidence>
<organism evidence="5 6">
    <name type="scientific">Pectinatus haikarae</name>
    <dbReference type="NCBI Taxonomy" id="349096"/>
    <lineage>
        <taxon>Bacteria</taxon>
        <taxon>Bacillati</taxon>
        <taxon>Bacillota</taxon>
        <taxon>Negativicutes</taxon>
        <taxon>Selenomonadales</taxon>
        <taxon>Selenomonadaceae</taxon>
        <taxon>Pectinatus</taxon>
    </lineage>
</organism>
<comment type="caution">
    <text evidence="5">The sequence shown here is derived from an EMBL/GenBank/DDBJ whole genome shotgun (WGS) entry which is preliminary data.</text>
</comment>
<evidence type="ECO:0000256" key="1">
    <source>
        <dbReference type="ARBA" id="ARBA00023015"/>
    </source>
</evidence>
<reference evidence="5 6" key="1">
    <citation type="submission" date="2023-07" db="EMBL/GenBank/DDBJ databases">
        <title>Genomic Encyclopedia of Type Strains, Phase IV (KMG-IV): sequencing the most valuable type-strain genomes for metagenomic binning, comparative biology and taxonomic classification.</title>
        <authorList>
            <person name="Goeker M."/>
        </authorList>
    </citation>
    <scope>NUCLEOTIDE SEQUENCE [LARGE SCALE GENOMIC DNA]</scope>
    <source>
        <strain evidence="5 6">DSM 16980</strain>
    </source>
</reference>
<dbReference type="Gene3D" id="2.60.120.10">
    <property type="entry name" value="Jelly Rolls"/>
    <property type="match status" value="1"/>
</dbReference>